<accession>A0A919N9R5</accession>
<protein>
    <submittedName>
        <fullName evidence="3">Uncharacterized protein</fullName>
    </submittedName>
</protein>
<feature type="coiled-coil region" evidence="1">
    <location>
        <begin position="119"/>
        <end position="146"/>
    </location>
</feature>
<evidence type="ECO:0000313" key="3">
    <source>
        <dbReference type="EMBL" id="GIF06855.1"/>
    </source>
</evidence>
<reference evidence="3" key="1">
    <citation type="submission" date="2021-01" db="EMBL/GenBank/DDBJ databases">
        <title>Whole genome shotgun sequence of Actinoplanes siamensis NBRC 109076.</title>
        <authorList>
            <person name="Komaki H."/>
            <person name="Tamura T."/>
        </authorList>
    </citation>
    <scope>NUCLEOTIDE SEQUENCE</scope>
    <source>
        <strain evidence="3">NBRC 109076</strain>
    </source>
</reference>
<feature type="region of interest" description="Disordered" evidence="2">
    <location>
        <begin position="425"/>
        <end position="459"/>
    </location>
</feature>
<gene>
    <name evidence="3" type="ORF">Asi03nite_43930</name>
</gene>
<name>A0A919N9R5_9ACTN</name>
<comment type="caution">
    <text evidence="3">The sequence shown here is derived from an EMBL/GenBank/DDBJ whole genome shotgun (WGS) entry which is preliminary data.</text>
</comment>
<evidence type="ECO:0000256" key="1">
    <source>
        <dbReference type="SAM" id="Coils"/>
    </source>
</evidence>
<proteinExistence type="predicted"/>
<feature type="compositionally biased region" description="Low complexity" evidence="2">
    <location>
        <begin position="436"/>
        <end position="445"/>
    </location>
</feature>
<keyword evidence="4" id="KW-1185">Reference proteome</keyword>
<dbReference type="RefSeq" id="WP_203682285.1">
    <property type="nucleotide sequence ID" value="NZ_BOMW01000041.1"/>
</dbReference>
<dbReference type="AlphaFoldDB" id="A0A919N9R5"/>
<dbReference type="Proteomes" id="UP000629619">
    <property type="component" value="Unassembled WGS sequence"/>
</dbReference>
<organism evidence="3 4">
    <name type="scientific">Actinoplanes siamensis</name>
    <dbReference type="NCBI Taxonomy" id="1223317"/>
    <lineage>
        <taxon>Bacteria</taxon>
        <taxon>Bacillati</taxon>
        <taxon>Actinomycetota</taxon>
        <taxon>Actinomycetes</taxon>
        <taxon>Micromonosporales</taxon>
        <taxon>Micromonosporaceae</taxon>
        <taxon>Actinoplanes</taxon>
    </lineage>
</organism>
<dbReference type="EMBL" id="BOMW01000041">
    <property type="protein sequence ID" value="GIF06855.1"/>
    <property type="molecule type" value="Genomic_DNA"/>
</dbReference>
<sequence length="459" mass="48338">MSGGEIAVLPAGLVLVPLAVVAVGAGVAATLVVKAARAGTEAAGRALEEFAAELEREADEQHDQEVRTRLWELAAGSAVRVNQELLLLAARAEKAGVRPDLPRPVDVTGCRLAGTPALVTQVRAALAGARAQIERAEADRERHTLLAALPVPAAGSPSAAELLAHHQRVLARRGTVPAVRPEPAWTAPAKADGARVRAEIDAILVRLHEDATADDRALALTAAARAEQKKNTTMNTTFLEALARVVEQELNPRIARRREAATLLAGLDQPLVAEAIGDLAPPRPPCLDAVAGLRAVVRGEADLTDELRRAANSALDWALVETERRRLLDEVAEAFSGLGYDVSTGLGVGHSATLSVHRDAWRGGHSADVWIDGAGRIRSRLVQLAPQAGGEAGRCADLNDSLREVGARLGERGLEARVDLPEHPVPALKRFGRGAGAPAASPAEDTAPKARTRDHHEES</sequence>
<keyword evidence="1" id="KW-0175">Coiled coil</keyword>
<evidence type="ECO:0000256" key="2">
    <source>
        <dbReference type="SAM" id="MobiDB-lite"/>
    </source>
</evidence>
<evidence type="ECO:0000313" key="4">
    <source>
        <dbReference type="Proteomes" id="UP000629619"/>
    </source>
</evidence>